<keyword evidence="1" id="KW-0812">Transmembrane</keyword>
<dbReference type="EMBL" id="AAQJ02000001">
    <property type="protein sequence ID" value="EDP46654.1"/>
    <property type="molecule type" value="Genomic_DNA"/>
</dbReference>
<reference evidence="2" key="1">
    <citation type="submission" date="2006-04" db="EMBL/GenBank/DDBJ databases">
        <authorList>
            <person name="Seshadri R."/>
            <person name="Federici B.A."/>
        </authorList>
    </citation>
    <scope>NUCLEOTIDE SEQUENCE [LARGE SCALE GENOMIC DNA]</scope>
</reference>
<dbReference type="Proteomes" id="UP000054075">
    <property type="component" value="Unassembled WGS sequence"/>
</dbReference>
<keyword evidence="1" id="KW-1133">Transmembrane helix</keyword>
<dbReference type="RefSeq" id="WP_006035628.1">
    <property type="nucleotide sequence ID" value="NZ_AAQJ02000001.1"/>
</dbReference>
<dbReference type="AlphaFoldDB" id="A8PMI3"/>
<dbReference type="OrthoDB" id="6520455at2"/>
<feature type="transmembrane region" description="Helical" evidence="1">
    <location>
        <begin position="329"/>
        <end position="354"/>
    </location>
</feature>
<reference evidence="2" key="2">
    <citation type="submission" date="2007-10" db="EMBL/GenBank/DDBJ databases">
        <authorList>
            <person name="Myers G.S."/>
        </authorList>
    </citation>
    <scope>NUCLEOTIDE SEQUENCE [LARGE SCALE GENOMIC DNA]</scope>
</reference>
<comment type="caution">
    <text evidence="2">The sequence shown here is derived from an EMBL/GenBank/DDBJ whole genome shotgun (WGS) entry which is preliminary data.</text>
</comment>
<feature type="transmembrane region" description="Helical" evidence="1">
    <location>
        <begin position="245"/>
        <end position="266"/>
    </location>
</feature>
<feature type="transmembrane region" description="Helical" evidence="1">
    <location>
        <begin position="272"/>
        <end position="293"/>
    </location>
</feature>
<keyword evidence="3" id="KW-1185">Reference proteome</keyword>
<gene>
    <name evidence="2" type="ORF">RICGR_0739</name>
</gene>
<protein>
    <submittedName>
        <fullName evidence="2">Membrane protein</fullName>
    </submittedName>
</protein>
<evidence type="ECO:0000256" key="1">
    <source>
        <dbReference type="SAM" id="Phobius"/>
    </source>
</evidence>
<evidence type="ECO:0000313" key="3">
    <source>
        <dbReference type="Proteomes" id="UP000054075"/>
    </source>
</evidence>
<feature type="transmembrane region" description="Helical" evidence="1">
    <location>
        <begin position="437"/>
        <end position="458"/>
    </location>
</feature>
<accession>A8PMI3</accession>
<feature type="transmembrane region" description="Helical" evidence="1">
    <location>
        <begin position="464"/>
        <end position="492"/>
    </location>
</feature>
<sequence>MFKHDHVVSIQKNLLAGKYFQALEDLRNIGHPIKKAWYDYCLKEKNEISINKFTVNSRFKKFLVDNINDSQFSAENNDKTIQQLYDLKNTLSQLTLVLMVWKDNPKSKLEQLNLSNADKKKLRQQLKYKTHLDKEDRYDINIGFQAVIFILCQQINNAIKQNSAHDSVDLKDISQFKETLGKDDLIHFIFSQQENLNNVLSKNLNSNNEPVLFESNPQITEKIGEAIATFQTPTKKKKVLKYSGVAFAFIAALASGISTGAVIILLFPSLSFTAITLGVLITLFGFMANFRFLSKNFPDFLLSLIKKGGITEYIDQDGNRKQFSTLYKYLLTPLAIFASLTVGVGTTALTYITIFGLVAKFLPILAIIWPPLPFILVGILAVSIGITLTVATLTASLELLKKPASLNMSFLQLCQFTYKNCIEWFKQLKHAKTHEKVGLVIMLLLLPVGLGGLAYYRYTAGVDLSIFIGLAGAIVTGLVAYMAQMAFIFLSINKLKNAIIRPFSSEPIQPESANSHSSRLLNRLHSFFSKIWDPLVLGINAIGNSILVYNGSPLSIAGAVACGVNSFSGNMLAPDIHHVQRKQINQFINQEYETFITKTKLNNENPLLVSDHNTQPSTTNKPSPHTFFFNLPEEKTEIRPTPHEANVSSNRCSFYL</sequence>
<evidence type="ECO:0000313" key="2">
    <source>
        <dbReference type="EMBL" id="EDP46654.1"/>
    </source>
</evidence>
<keyword evidence="1" id="KW-0472">Membrane</keyword>
<organism evidence="2 3">
    <name type="scientific">Rickettsiella grylli</name>
    <dbReference type="NCBI Taxonomy" id="59196"/>
    <lineage>
        <taxon>Bacteria</taxon>
        <taxon>Pseudomonadati</taxon>
        <taxon>Pseudomonadota</taxon>
        <taxon>Gammaproteobacteria</taxon>
        <taxon>Legionellales</taxon>
        <taxon>Coxiellaceae</taxon>
        <taxon>Rickettsiella</taxon>
    </lineage>
</organism>
<name>A8PMI3_9COXI</name>
<proteinExistence type="predicted"/>